<feature type="domain" description="EamA" evidence="7">
    <location>
        <begin position="9"/>
        <end position="141"/>
    </location>
</feature>
<dbReference type="PATRIC" id="fig|70996.4.peg.3405"/>
<dbReference type="PANTHER" id="PTHR32322:SF9">
    <property type="entry name" value="AMINO-ACID METABOLITE EFFLUX PUMP-RELATED"/>
    <property type="match status" value="1"/>
</dbReference>
<reference evidence="8 9" key="1">
    <citation type="submission" date="2015-07" db="EMBL/GenBank/DDBJ databases">
        <title>Whole genome sequence of Herpetosiphon geysericola DSM 7119.</title>
        <authorList>
            <person name="Hemp J."/>
            <person name="Ward L.M."/>
            <person name="Pace L.A."/>
            <person name="Fischer W.W."/>
        </authorList>
    </citation>
    <scope>NUCLEOTIDE SEQUENCE [LARGE SCALE GENOMIC DNA]</scope>
    <source>
        <strain evidence="8 9">DSM 7119</strain>
    </source>
</reference>
<name>A0A0P6YRU7_9CHLR</name>
<dbReference type="GO" id="GO:0016020">
    <property type="term" value="C:membrane"/>
    <property type="evidence" value="ECO:0007669"/>
    <property type="project" value="UniProtKB-SubCell"/>
</dbReference>
<evidence type="ECO:0000256" key="2">
    <source>
        <dbReference type="ARBA" id="ARBA00007362"/>
    </source>
</evidence>
<evidence type="ECO:0000313" key="9">
    <source>
        <dbReference type="Proteomes" id="UP000050277"/>
    </source>
</evidence>
<evidence type="ECO:0000256" key="4">
    <source>
        <dbReference type="ARBA" id="ARBA00022989"/>
    </source>
</evidence>
<evidence type="ECO:0000256" key="5">
    <source>
        <dbReference type="ARBA" id="ARBA00023136"/>
    </source>
</evidence>
<dbReference type="Pfam" id="PF00892">
    <property type="entry name" value="EamA"/>
    <property type="match status" value="2"/>
</dbReference>
<gene>
    <name evidence="8" type="ORF">SE18_13890</name>
</gene>
<evidence type="ECO:0000256" key="3">
    <source>
        <dbReference type="ARBA" id="ARBA00022692"/>
    </source>
</evidence>
<dbReference type="STRING" id="70996.SE18_13890"/>
<keyword evidence="5 6" id="KW-0472">Membrane</keyword>
<evidence type="ECO:0000256" key="6">
    <source>
        <dbReference type="SAM" id="Phobius"/>
    </source>
</evidence>
<keyword evidence="3 6" id="KW-0812">Transmembrane</keyword>
<dbReference type="SUPFAM" id="SSF103481">
    <property type="entry name" value="Multidrug resistance efflux transporter EmrE"/>
    <property type="match status" value="2"/>
</dbReference>
<feature type="domain" description="EamA" evidence="7">
    <location>
        <begin position="154"/>
        <end position="289"/>
    </location>
</feature>
<sequence>MTLRQMGVLMILALVWGASFLFIRLGVETIPPISFVFLRLAIAAVLIYAVLRWQKISLPRERKLWYSLGFVGFINAALPYCLFAWGEHKMGANASGLASIYNATTPLWTVILAFSFVRSERLTGVRTFGILLGFAGVVYLFSRSIGNIDSLDTWGQIACIIASAMYGIGTLYVRRTFGSLPALIPAFGQMASGALMLLPIAIVVDHNSWQTPSLVSLGSLFGLAILGTAIAQILYFWLVKQVGAARTSQVTYILPIFAIFWGWLFLNEAIRSDMLIGLCLILLGVIIVNGKWPFRRQSVATSSS</sequence>
<dbReference type="PANTHER" id="PTHR32322">
    <property type="entry name" value="INNER MEMBRANE TRANSPORTER"/>
    <property type="match status" value="1"/>
</dbReference>
<feature type="transmembrane region" description="Helical" evidence="6">
    <location>
        <begin position="250"/>
        <end position="266"/>
    </location>
</feature>
<feature type="transmembrane region" description="Helical" evidence="6">
    <location>
        <begin position="7"/>
        <end position="27"/>
    </location>
</feature>
<feature type="transmembrane region" description="Helical" evidence="6">
    <location>
        <begin position="154"/>
        <end position="173"/>
    </location>
</feature>
<organism evidence="8 9">
    <name type="scientific">Herpetosiphon geysericola</name>
    <dbReference type="NCBI Taxonomy" id="70996"/>
    <lineage>
        <taxon>Bacteria</taxon>
        <taxon>Bacillati</taxon>
        <taxon>Chloroflexota</taxon>
        <taxon>Chloroflexia</taxon>
        <taxon>Herpetosiphonales</taxon>
        <taxon>Herpetosiphonaceae</taxon>
        <taxon>Herpetosiphon</taxon>
    </lineage>
</organism>
<feature type="transmembrane region" description="Helical" evidence="6">
    <location>
        <begin position="63"/>
        <end position="86"/>
    </location>
</feature>
<keyword evidence="9" id="KW-1185">Reference proteome</keyword>
<comment type="subcellular location">
    <subcellularLocation>
        <location evidence="1">Membrane</location>
        <topology evidence="1">Multi-pass membrane protein</topology>
    </subcellularLocation>
</comment>
<dbReference type="AlphaFoldDB" id="A0A0P6YRU7"/>
<feature type="transmembrane region" description="Helical" evidence="6">
    <location>
        <begin position="180"/>
        <end position="202"/>
    </location>
</feature>
<dbReference type="OrthoDB" id="158029at2"/>
<evidence type="ECO:0000256" key="1">
    <source>
        <dbReference type="ARBA" id="ARBA00004141"/>
    </source>
</evidence>
<dbReference type="EMBL" id="LGKP01000022">
    <property type="protein sequence ID" value="KPL85982.1"/>
    <property type="molecule type" value="Genomic_DNA"/>
</dbReference>
<dbReference type="InterPro" id="IPR037185">
    <property type="entry name" value="EmrE-like"/>
</dbReference>
<feature type="transmembrane region" description="Helical" evidence="6">
    <location>
        <begin position="33"/>
        <end position="51"/>
    </location>
</feature>
<protein>
    <recommendedName>
        <fullName evidence="7">EamA domain-containing protein</fullName>
    </recommendedName>
</protein>
<feature type="transmembrane region" description="Helical" evidence="6">
    <location>
        <begin position="272"/>
        <end position="290"/>
    </location>
</feature>
<dbReference type="InterPro" id="IPR000620">
    <property type="entry name" value="EamA_dom"/>
</dbReference>
<evidence type="ECO:0000313" key="8">
    <source>
        <dbReference type="EMBL" id="KPL85982.1"/>
    </source>
</evidence>
<accession>A0A0P6YRU7</accession>
<dbReference type="RefSeq" id="WP_054535060.1">
    <property type="nucleotide sequence ID" value="NZ_LGKP01000022.1"/>
</dbReference>
<dbReference type="InterPro" id="IPR050638">
    <property type="entry name" value="AA-Vitamin_Transporters"/>
</dbReference>
<comment type="similarity">
    <text evidence="2">Belongs to the EamA transporter family.</text>
</comment>
<feature type="transmembrane region" description="Helical" evidence="6">
    <location>
        <begin position="98"/>
        <end position="117"/>
    </location>
</feature>
<dbReference type="Proteomes" id="UP000050277">
    <property type="component" value="Unassembled WGS sequence"/>
</dbReference>
<proteinExistence type="inferred from homology"/>
<feature type="transmembrane region" description="Helical" evidence="6">
    <location>
        <begin position="124"/>
        <end position="142"/>
    </location>
</feature>
<evidence type="ECO:0000259" key="7">
    <source>
        <dbReference type="Pfam" id="PF00892"/>
    </source>
</evidence>
<comment type="caution">
    <text evidence="8">The sequence shown here is derived from an EMBL/GenBank/DDBJ whole genome shotgun (WGS) entry which is preliminary data.</text>
</comment>
<keyword evidence="4 6" id="KW-1133">Transmembrane helix</keyword>
<feature type="transmembrane region" description="Helical" evidence="6">
    <location>
        <begin position="214"/>
        <end position="238"/>
    </location>
</feature>